<dbReference type="AlphaFoldDB" id="A0A0F9XVF1"/>
<dbReference type="PROSITE" id="PS00583">
    <property type="entry name" value="PFKB_KINASES_1"/>
    <property type="match status" value="1"/>
</dbReference>
<keyword evidence="5" id="KW-0067">ATP-binding</keyword>
<evidence type="ECO:0000256" key="1">
    <source>
        <dbReference type="ARBA" id="ARBA00010688"/>
    </source>
</evidence>
<organism evidence="7">
    <name type="scientific">marine sediment metagenome</name>
    <dbReference type="NCBI Taxonomy" id="412755"/>
    <lineage>
        <taxon>unclassified sequences</taxon>
        <taxon>metagenomes</taxon>
        <taxon>ecological metagenomes</taxon>
    </lineage>
</organism>
<evidence type="ECO:0000256" key="4">
    <source>
        <dbReference type="ARBA" id="ARBA00022777"/>
    </source>
</evidence>
<dbReference type="InterPro" id="IPR029056">
    <property type="entry name" value="Ribokinase-like"/>
</dbReference>
<dbReference type="EMBL" id="LAZR01000027">
    <property type="protein sequence ID" value="KKO03347.1"/>
    <property type="molecule type" value="Genomic_DNA"/>
</dbReference>
<comment type="caution">
    <text evidence="7">The sequence shown here is derived from an EMBL/GenBank/DDBJ whole genome shotgun (WGS) entry which is preliminary data.</text>
</comment>
<gene>
    <name evidence="7" type="ORF">LCGC14_0097600</name>
</gene>
<keyword evidence="2" id="KW-0808">Transferase</keyword>
<keyword evidence="3" id="KW-0547">Nucleotide-binding</keyword>
<dbReference type="PANTHER" id="PTHR43085:SF1">
    <property type="entry name" value="PSEUDOURIDINE KINASE-RELATED"/>
    <property type="match status" value="1"/>
</dbReference>
<dbReference type="GO" id="GO:0005524">
    <property type="term" value="F:ATP binding"/>
    <property type="evidence" value="ECO:0007669"/>
    <property type="project" value="UniProtKB-KW"/>
</dbReference>
<evidence type="ECO:0000313" key="7">
    <source>
        <dbReference type="EMBL" id="KKO03347.1"/>
    </source>
</evidence>
<feature type="domain" description="Carbohydrate kinase PfkB" evidence="6">
    <location>
        <begin position="2"/>
        <end position="311"/>
    </location>
</feature>
<dbReference type="GO" id="GO:0016301">
    <property type="term" value="F:kinase activity"/>
    <property type="evidence" value="ECO:0007669"/>
    <property type="project" value="UniProtKB-KW"/>
</dbReference>
<sequence>MTPVIAFGEALVDMLSSRLGTATDVQETFTPYAGGAPANVAVACARLGVSSKFLGMVGDDTFGHFLVRELNSHGVDTSGVVFTKQSRTALAFVSRDETGERTFDFYRPPAADLLYRLEHLPQGVFENPSILHLCSNSLTDPDIADVTLAMATMARRAGCLVSADANLRHNLWPEGAADISLVTQMLDSAELLKLSLEELDYLRADHPAEAWLAERLTAGVKVILITDGPNEVVLKGIGIDQRIAPPNVDAIDTTAGGDAFIGGLLAELSEHGIDDNWQSDADFLHRAVETACRCGAHAVTRPGAYAALPTRDDIAIR</sequence>
<keyword evidence="4" id="KW-0418">Kinase</keyword>
<dbReference type="Gene3D" id="3.40.1190.20">
    <property type="match status" value="1"/>
</dbReference>
<comment type="similarity">
    <text evidence="1">Belongs to the carbohydrate kinase PfkB family.</text>
</comment>
<accession>A0A0F9XVF1</accession>
<proteinExistence type="inferred from homology"/>
<protein>
    <recommendedName>
        <fullName evidence="6">Carbohydrate kinase PfkB domain-containing protein</fullName>
    </recommendedName>
</protein>
<dbReference type="PROSITE" id="PS00584">
    <property type="entry name" value="PFKB_KINASES_2"/>
    <property type="match status" value="1"/>
</dbReference>
<evidence type="ECO:0000256" key="5">
    <source>
        <dbReference type="ARBA" id="ARBA00022840"/>
    </source>
</evidence>
<evidence type="ECO:0000256" key="3">
    <source>
        <dbReference type="ARBA" id="ARBA00022741"/>
    </source>
</evidence>
<evidence type="ECO:0000256" key="2">
    <source>
        <dbReference type="ARBA" id="ARBA00022679"/>
    </source>
</evidence>
<dbReference type="CDD" id="cd01167">
    <property type="entry name" value="bac_FRK"/>
    <property type="match status" value="1"/>
</dbReference>
<reference evidence="7" key="1">
    <citation type="journal article" date="2015" name="Nature">
        <title>Complex archaea that bridge the gap between prokaryotes and eukaryotes.</title>
        <authorList>
            <person name="Spang A."/>
            <person name="Saw J.H."/>
            <person name="Jorgensen S.L."/>
            <person name="Zaremba-Niedzwiedzka K."/>
            <person name="Martijn J."/>
            <person name="Lind A.E."/>
            <person name="van Eijk R."/>
            <person name="Schleper C."/>
            <person name="Guy L."/>
            <person name="Ettema T.J."/>
        </authorList>
    </citation>
    <scope>NUCLEOTIDE SEQUENCE</scope>
</reference>
<name>A0A0F9XVF1_9ZZZZ</name>
<dbReference type="PANTHER" id="PTHR43085">
    <property type="entry name" value="HEXOKINASE FAMILY MEMBER"/>
    <property type="match status" value="1"/>
</dbReference>
<dbReference type="InterPro" id="IPR050306">
    <property type="entry name" value="PfkB_Carbo_kinase"/>
</dbReference>
<dbReference type="SUPFAM" id="SSF53613">
    <property type="entry name" value="Ribokinase-like"/>
    <property type="match status" value="1"/>
</dbReference>
<dbReference type="Pfam" id="PF00294">
    <property type="entry name" value="PfkB"/>
    <property type="match status" value="1"/>
</dbReference>
<evidence type="ECO:0000259" key="6">
    <source>
        <dbReference type="Pfam" id="PF00294"/>
    </source>
</evidence>
<dbReference type="InterPro" id="IPR011611">
    <property type="entry name" value="PfkB_dom"/>
</dbReference>
<dbReference type="InterPro" id="IPR002173">
    <property type="entry name" value="Carboh/pur_kinase_PfkB_CS"/>
</dbReference>